<reference evidence="3" key="1">
    <citation type="submission" date="2023-07" db="EMBL/GenBank/DDBJ databases">
        <title>30 novel species of actinomycetes from the DSMZ collection.</title>
        <authorList>
            <person name="Nouioui I."/>
        </authorList>
    </citation>
    <scope>NUCLEOTIDE SEQUENCE [LARGE SCALE GENOMIC DNA]</scope>
    <source>
        <strain evidence="3">DSM 41699</strain>
    </source>
</reference>
<dbReference type="InterPro" id="IPR011059">
    <property type="entry name" value="Metal-dep_hydrolase_composite"/>
</dbReference>
<dbReference type="Gene3D" id="2.30.40.10">
    <property type="entry name" value="Urease, subunit C, domain 1"/>
    <property type="match status" value="1"/>
</dbReference>
<dbReference type="RefSeq" id="WP_311699582.1">
    <property type="nucleotide sequence ID" value="NZ_JAVREY010000067.1"/>
</dbReference>
<dbReference type="SUPFAM" id="SSF51338">
    <property type="entry name" value="Composite domain of metallo-dependent hydrolases"/>
    <property type="match status" value="1"/>
</dbReference>
<evidence type="ECO:0000259" key="1">
    <source>
        <dbReference type="Pfam" id="PF07969"/>
    </source>
</evidence>
<dbReference type="Gene3D" id="3.10.310.70">
    <property type="match status" value="1"/>
</dbReference>
<dbReference type="EMBL" id="JAVREY010000067">
    <property type="protein sequence ID" value="MDT0468136.1"/>
    <property type="molecule type" value="Genomic_DNA"/>
</dbReference>
<keyword evidence="3" id="KW-1185">Reference proteome</keyword>
<accession>A0ABU2U505</accession>
<sequence>MINAMPVDGIAPDPRTREPADLVIRNGRVHTGDTARPAAAALAIHGGRIVAVGDDQDIAGFVGTETRVVDALNRRIVPGLNDSHLHVIRGGLNYLLELRWDGVPSLRTALWMLRDQAGRTPRGQWVRVVGGWTGEQFAERRLPTVAELNAAAPDTPVFVLHLYQSAILNRAAVRAAGLTKDSVPPPGGQIVRDHAGEPTGLLLAAPAAGLLYATLGKGPKLDEEQQVGSTRHFLHELNRLGLTSAIDAGGGFQNFPENYGAVMKLAEQGLLTMRIAYHLFPQTPGQELDDLRRWIGMVRPGDGDEWLRLNGAGENLAWSPADYENFTEPRPLRPDRADGELEAAVRLLLDNGWGFRLHATYDETIRANLDVFDRVAADGGFPRGVPWFFDHAETVSEASLDRIAALGGALSVQNRMMFQGTAFADRYGAAQASHTPPIRKMLERGLRVGAGTDATRVSSYNPWLALEWLLRGRTIGGRQLASAENRVDRATALRMYTVAGAELTGEADVKGVLKEGRYADLAVLSEDYFSVPEEDISHIESLLTVVGGRIVYAAGEFEGLAAPLPGVEPSWSPVAYYGGYHHTMFPSPPSGVNQAQSVVEAAAASEEHRQWRIVRGFADDNGASSAGEVFDPCFVL</sequence>
<dbReference type="EC" id="3.5.-.-" evidence="2"/>
<keyword evidence="2" id="KW-0378">Hydrolase</keyword>
<name>A0ABU2U505_9ACTN</name>
<dbReference type="Proteomes" id="UP001183809">
    <property type="component" value="Unassembled WGS sequence"/>
</dbReference>
<proteinExistence type="predicted"/>
<evidence type="ECO:0000313" key="2">
    <source>
        <dbReference type="EMBL" id="MDT0468136.1"/>
    </source>
</evidence>
<dbReference type="Gene3D" id="3.20.20.140">
    <property type="entry name" value="Metal-dependent hydrolases"/>
    <property type="match status" value="1"/>
</dbReference>
<organism evidence="2 3">
    <name type="scientific">Streptomyces gibsoniae</name>
    <dbReference type="NCBI Taxonomy" id="3075529"/>
    <lineage>
        <taxon>Bacteria</taxon>
        <taxon>Bacillati</taxon>
        <taxon>Actinomycetota</taxon>
        <taxon>Actinomycetes</taxon>
        <taxon>Kitasatosporales</taxon>
        <taxon>Streptomycetaceae</taxon>
        <taxon>Streptomyces</taxon>
    </lineage>
</organism>
<feature type="domain" description="Amidohydrolase 3" evidence="1">
    <location>
        <begin position="67"/>
        <end position="552"/>
    </location>
</feature>
<dbReference type="InterPro" id="IPR033932">
    <property type="entry name" value="YtcJ-like"/>
</dbReference>
<comment type="caution">
    <text evidence="2">The sequence shown here is derived from an EMBL/GenBank/DDBJ whole genome shotgun (WGS) entry which is preliminary data.</text>
</comment>
<dbReference type="PANTHER" id="PTHR22642">
    <property type="entry name" value="IMIDAZOLONEPROPIONASE"/>
    <property type="match status" value="1"/>
</dbReference>
<dbReference type="InterPro" id="IPR032466">
    <property type="entry name" value="Metal_Hydrolase"/>
</dbReference>
<dbReference type="PANTHER" id="PTHR22642:SF21">
    <property type="entry name" value="PERIPLASMIC PROTEIN"/>
    <property type="match status" value="1"/>
</dbReference>
<gene>
    <name evidence="2" type="ORF">RM764_34985</name>
</gene>
<dbReference type="CDD" id="cd01300">
    <property type="entry name" value="YtcJ_like"/>
    <property type="match status" value="1"/>
</dbReference>
<evidence type="ECO:0000313" key="3">
    <source>
        <dbReference type="Proteomes" id="UP001183809"/>
    </source>
</evidence>
<dbReference type="GO" id="GO:0016787">
    <property type="term" value="F:hydrolase activity"/>
    <property type="evidence" value="ECO:0007669"/>
    <property type="project" value="UniProtKB-KW"/>
</dbReference>
<dbReference type="Pfam" id="PF07969">
    <property type="entry name" value="Amidohydro_3"/>
    <property type="match status" value="1"/>
</dbReference>
<protein>
    <submittedName>
        <fullName evidence="2">Amidohydrolase</fullName>
        <ecNumber evidence="2">3.5.-.-</ecNumber>
    </submittedName>
</protein>
<dbReference type="InterPro" id="IPR013108">
    <property type="entry name" value="Amidohydro_3"/>
</dbReference>
<dbReference type="SUPFAM" id="SSF51556">
    <property type="entry name" value="Metallo-dependent hydrolases"/>
    <property type="match status" value="1"/>
</dbReference>